<feature type="domain" description="Oxidoreductase FAD/NAD(P)-binding" evidence="5">
    <location>
        <begin position="7"/>
        <end position="119"/>
    </location>
</feature>
<name>A0A7S2K3Q5_9STRA</name>
<dbReference type="GO" id="GO:0010181">
    <property type="term" value="F:FMN binding"/>
    <property type="evidence" value="ECO:0007669"/>
    <property type="project" value="TreeGrafter"/>
</dbReference>
<dbReference type="PANTHER" id="PTHR19384">
    <property type="entry name" value="NITRIC OXIDE SYNTHASE-RELATED"/>
    <property type="match status" value="1"/>
</dbReference>
<accession>A0A7S2K3Q5</accession>
<dbReference type="InterPro" id="IPR039261">
    <property type="entry name" value="FNR_nucleotide-bd"/>
</dbReference>
<evidence type="ECO:0000256" key="3">
    <source>
        <dbReference type="ARBA" id="ARBA00022827"/>
    </source>
</evidence>
<sequence length="206" mass="23203">METPIIMVGAGTGLAPLMGFLEDRALSLASVGGDNTKKAAPCHLIFGCRSNRDRLYSEKISGWESNGVLQLHLALSRHVAVPKMYVQDKLKELGAELCELLMREDTQYFICGDAKMADSCYESCVKVLQKYGNLSRVAAVQRLIQMRIQHRYHYDLWGVTSQFSNDFLGSNRKRRSQKGREDANAWMGRYVTSRYSGEALEDSIHS</sequence>
<proteinExistence type="predicted"/>
<dbReference type="AlphaFoldDB" id="A0A7S2K3Q5"/>
<evidence type="ECO:0000259" key="5">
    <source>
        <dbReference type="Pfam" id="PF00175"/>
    </source>
</evidence>
<dbReference type="PRINTS" id="PR00371">
    <property type="entry name" value="FPNCR"/>
</dbReference>
<reference evidence="6" key="1">
    <citation type="submission" date="2021-01" db="EMBL/GenBank/DDBJ databases">
        <authorList>
            <person name="Corre E."/>
            <person name="Pelletier E."/>
            <person name="Niang G."/>
            <person name="Scheremetjew M."/>
            <person name="Finn R."/>
            <person name="Kale V."/>
            <person name="Holt S."/>
            <person name="Cochrane G."/>
            <person name="Meng A."/>
            <person name="Brown T."/>
            <person name="Cohen L."/>
        </authorList>
    </citation>
    <scope>NUCLEOTIDE SEQUENCE</scope>
    <source>
        <strain evidence="6">B650</strain>
    </source>
</reference>
<comment type="cofactor">
    <cofactor evidence="1">
        <name>FAD</name>
        <dbReference type="ChEBI" id="CHEBI:57692"/>
    </cofactor>
</comment>
<evidence type="ECO:0000256" key="4">
    <source>
        <dbReference type="ARBA" id="ARBA00023797"/>
    </source>
</evidence>
<dbReference type="EMBL" id="HBGY01006974">
    <property type="protein sequence ID" value="CAD9564068.1"/>
    <property type="molecule type" value="Transcribed_RNA"/>
</dbReference>
<dbReference type="InterPro" id="IPR001709">
    <property type="entry name" value="Flavoprot_Pyr_Nucl_cyt_Rdtase"/>
</dbReference>
<keyword evidence="2" id="KW-0285">Flavoprotein</keyword>
<dbReference type="GO" id="GO:0003958">
    <property type="term" value="F:NADPH-hemoprotein reductase activity"/>
    <property type="evidence" value="ECO:0007669"/>
    <property type="project" value="UniProtKB-EC"/>
</dbReference>
<dbReference type="GO" id="GO:0005829">
    <property type="term" value="C:cytosol"/>
    <property type="evidence" value="ECO:0007669"/>
    <property type="project" value="TreeGrafter"/>
</dbReference>
<dbReference type="Pfam" id="PF00175">
    <property type="entry name" value="NAD_binding_1"/>
    <property type="match status" value="1"/>
</dbReference>
<keyword evidence="3" id="KW-0274">FAD</keyword>
<dbReference type="GO" id="GO:0050660">
    <property type="term" value="F:flavin adenine dinucleotide binding"/>
    <property type="evidence" value="ECO:0007669"/>
    <property type="project" value="TreeGrafter"/>
</dbReference>
<evidence type="ECO:0000313" key="6">
    <source>
        <dbReference type="EMBL" id="CAD9564068.1"/>
    </source>
</evidence>
<dbReference type="SUPFAM" id="SSF52343">
    <property type="entry name" value="Ferredoxin reductase-like, C-terminal NADP-linked domain"/>
    <property type="match status" value="1"/>
</dbReference>
<dbReference type="PANTHER" id="PTHR19384:SF17">
    <property type="entry name" value="NADPH--CYTOCHROME P450 REDUCTASE"/>
    <property type="match status" value="1"/>
</dbReference>
<protein>
    <recommendedName>
        <fullName evidence="4">NADPH--hemoprotein reductase</fullName>
        <ecNumber evidence="4">1.6.2.4</ecNumber>
    </recommendedName>
</protein>
<evidence type="ECO:0000256" key="1">
    <source>
        <dbReference type="ARBA" id="ARBA00001974"/>
    </source>
</evidence>
<organism evidence="6">
    <name type="scientific">Leptocylindrus danicus</name>
    <dbReference type="NCBI Taxonomy" id="163516"/>
    <lineage>
        <taxon>Eukaryota</taxon>
        <taxon>Sar</taxon>
        <taxon>Stramenopiles</taxon>
        <taxon>Ochrophyta</taxon>
        <taxon>Bacillariophyta</taxon>
        <taxon>Coscinodiscophyceae</taxon>
        <taxon>Chaetocerotophycidae</taxon>
        <taxon>Leptocylindrales</taxon>
        <taxon>Leptocylindraceae</taxon>
        <taxon>Leptocylindrus</taxon>
    </lineage>
</organism>
<dbReference type="InterPro" id="IPR001433">
    <property type="entry name" value="OxRdtase_FAD/NAD-bd"/>
</dbReference>
<dbReference type="Gene3D" id="3.40.50.80">
    <property type="entry name" value="Nucleotide-binding domain of ferredoxin-NADP reductase (FNR) module"/>
    <property type="match status" value="1"/>
</dbReference>
<evidence type="ECO:0000256" key="2">
    <source>
        <dbReference type="ARBA" id="ARBA00022630"/>
    </source>
</evidence>
<dbReference type="EC" id="1.6.2.4" evidence="4"/>
<gene>
    <name evidence="6" type="ORF">LDAN0321_LOCUS4313</name>
</gene>